<dbReference type="Proteomes" id="UP000236732">
    <property type="component" value="Unassembled WGS sequence"/>
</dbReference>
<evidence type="ECO:0000259" key="1">
    <source>
        <dbReference type="Pfam" id="PF09423"/>
    </source>
</evidence>
<keyword evidence="4" id="KW-1185">Reference proteome</keyword>
<gene>
    <name evidence="3" type="ORF">SAMN05444920_101168</name>
</gene>
<dbReference type="InterPro" id="IPR018946">
    <property type="entry name" value="PhoD-like_MPP"/>
</dbReference>
<dbReference type="CDD" id="cd07389">
    <property type="entry name" value="MPP_PhoD"/>
    <property type="match status" value="1"/>
</dbReference>
<dbReference type="PANTHER" id="PTHR43606">
    <property type="entry name" value="PHOSPHATASE, PUTATIVE (AFU_ORTHOLOGUE AFUA_6G08710)-RELATED"/>
    <property type="match status" value="1"/>
</dbReference>
<dbReference type="PANTHER" id="PTHR43606:SF2">
    <property type="entry name" value="ALKALINE PHOSPHATASE FAMILY PROTEIN (AFU_ORTHOLOGUE AFUA_5G03860)"/>
    <property type="match status" value="1"/>
</dbReference>
<dbReference type="EMBL" id="FNVT01000001">
    <property type="protein sequence ID" value="SEF60023.1"/>
    <property type="molecule type" value="Genomic_DNA"/>
</dbReference>
<organism evidence="3 4">
    <name type="scientific">Nonomuraea solani</name>
    <dbReference type="NCBI Taxonomy" id="1144553"/>
    <lineage>
        <taxon>Bacteria</taxon>
        <taxon>Bacillati</taxon>
        <taxon>Actinomycetota</taxon>
        <taxon>Actinomycetes</taxon>
        <taxon>Streptosporangiales</taxon>
        <taxon>Streptosporangiaceae</taxon>
        <taxon>Nonomuraea</taxon>
    </lineage>
</organism>
<evidence type="ECO:0000259" key="2">
    <source>
        <dbReference type="Pfam" id="PF16655"/>
    </source>
</evidence>
<dbReference type="AlphaFoldDB" id="A0A1H5TB30"/>
<protein>
    <submittedName>
        <fullName evidence="3">Alkaline phosphatase D</fullName>
    </submittedName>
</protein>
<evidence type="ECO:0000313" key="4">
    <source>
        <dbReference type="Proteomes" id="UP000236732"/>
    </source>
</evidence>
<dbReference type="InterPro" id="IPR029052">
    <property type="entry name" value="Metallo-depent_PP-like"/>
</dbReference>
<dbReference type="InterPro" id="IPR052900">
    <property type="entry name" value="Phospholipid_Metab_Enz"/>
</dbReference>
<dbReference type="RefSeq" id="WP_200823669.1">
    <property type="nucleotide sequence ID" value="NZ_FNVT01000001.1"/>
</dbReference>
<feature type="domain" description="PhoD-like phosphatase metallophosphatase" evidence="1">
    <location>
        <begin position="119"/>
        <end position="420"/>
    </location>
</feature>
<proteinExistence type="predicted"/>
<evidence type="ECO:0000313" key="3">
    <source>
        <dbReference type="EMBL" id="SEF60023.1"/>
    </source>
</evidence>
<feature type="domain" description="Phospholipase D N-terminal" evidence="2">
    <location>
        <begin position="7"/>
        <end position="107"/>
    </location>
</feature>
<reference evidence="3 4" key="1">
    <citation type="submission" date="2016-10" db="EMBL/GenBank/DDBJ databases">
        <authorList>
            <person name="de Groot N.N."/>
        </authorList>
    </citation>
    <scope>NUCLEOTIDE SEQUENCE [LARGE SCALE GENOMIC DNA]</scope>
    <source>
        <strain evidence="3 4">CGMCC 4.7037</strain>
    </source>
</reference>
<dbReference type="Pfam" id="PF09423">
    <property type="entry name" value="PhoD"/>
    <property type="match status" value="1"/>
</dbReference>
<sequence length="454" mass="50591">MANPFTLGIASGEPLPDGVMLWTRLAVDPLNTDPKRPGGMAPRAVEVSWQLAEDERFTRVVRQGAIQALPVWAHSVHVRVTGLRPGTDYFYRFRTGGGQSAVGRTRTADDPVSSRPVRFAVASCQRYEHGFYTAYRHLADERPDVVFHVGDYIYESRQAATVVRPLGPLPGETSRLHEYRQRYARYKTDPDLQAAHAAAPWVTTWDDHEVLDNYRGKGDGSAAFLRRRGAAYQAFYENHPIRVRPDDGNLQMYRRRTYGTVADFMVLDVRQHRNRVTMLGAAQEQWLVSRLVTSPVRWRVLVQPLFFARRVVPEDGGELRLDSWDGHPQQRARILAVRAPGLVVFSGDVHNAWAGELKADFLDPASATVGVEFVGSSISSRPPPTDGPGVLARNPHLKFFDDRRGYLSCTASAEELRVAFRAVGFVHKAGAPVQTVAEFVTEGSGLTSENTSSK</sequence>
<dbReference type="InterPro" id="IPR032093">
    <property type="entry name" value="PhoD_N"/>
</dbReference>
<name>A0A1H5TB30_9ACTN</name>
<dbReference type="Pfam" id="PF16655">
    <property type="entry name" value="PhoD_N"/>
    <property type="match status" value="1"/>
</dbReference>
<dbReference type="Gene3D" id="2.60.40.380">
    <property type="entry name" value="Purple acid phosphatase-like, N-terminal"/>
    <property type="match status" value="1"/>
</dbReference>
<dbReference type="InterPro" id="IPR038607">
    <property type="entry name" value="PhoD-like_sf"/>
</dbReference>
<accession>A0A1H5TB30</accession>
<dbReference type="SUPFAM" id="SSF56300">
    <property type="entry name" value="Metallo-dependent phosphatases"/>
    <property type="match status" value="1"/>
</dbReference>
<dbReference type="Gene3D" id="3.60.21.70">
    <property type="entry name" value="PhoD-like phosphatase"/>
    <property type="match status" value="1"/>
</dbReference>